<dbReference type="SMART" id="SM01289">
    <property type="entry name" value="PYRIN"/>
    <property type="match status" value="1"/>
</dbReference>
<proteinExistence type="predicted"/>
<dbReference type="PROSITE" id="PS50824">
    <property type="entry name" value="DAPIN"/>
    <property type="match status" value="1"/>
</dbReference>
<dbReference type="Pfam" id="PF02758">
    <property type="entry name" value="PYRIN"/>
    <property type="match status" value="1"/>
</dbReference>
<dbReference type="AlphaFoldDB" id="A0A3B4GHE0"/>
<dbReference type="InterPro" id="IPR004020">
    <property type="entry name" value="DAPIN"/>
</dbReference>
<evidence type="ECO:0000259" key="1">
    <source>
        <dbReference type="PROSITE" id="PS50824"/>
    </source>
</evidence>
<dbReference type="STRING" id="303518.ENSPNYP00000021008"/>
<reference evidence="2" key="1">
    <citation type="submission" date="2023-09" db="UniProtKB">
        <authorList>
            <consortium name="Ensembl"/>
        </authorList>
    </citation>
    <scope>IDENTIFICATION</scope>
</reference>
<feature type="domain" description="Pyrin" evidence="1">
    <location>
        <begin position="10"/>
        <end position="93"/>
    </location>
</feature>
<evidence type="ECO:0000313" key="2">
    <source>
        <dbReference type="Ensembl" id="ENSPNYP00000021008.1"/>
    </source>
</evidence>
<organism evidence="2">
    <name type="scientific">Pundamilia nyererei</name>
    <dbReference type="NCBI Taxonomy" id="303518"/>
    <lineage>
        <taxon>Eukaryota</taxon>
        <taxon>Metazoa</taxon>
        <taxon>Chordata</taxon>
        <taxon>Craniata</taxon>
        <taxon>Vertebrata</taxon>
        <taxon>Euteleostomi</taxon>
        <taxon>Actinopterygii</taxon>
        <taxon>Neopterygii</taxon>
        <taxon>Teleostei</taxon>
        <taxon>Neoteleostei</taxon>
        <taxon>Acanthomorphata</taxon>
        <taxon>Ovalentaria</taxon>
        <taxon>Cichlomorphae</taxon>
        <taxon>Cichliformes</taxon>
        <taxon>Cichlidae</taxon>
        <taxon>African cichlids</taxon>
        <taxon>Pseudocrenilabrinae</taxon>
        <taxon>Haplochromini</taxon>
        <taxon>Pundamilia</taxon>
    </lineage>
</organism>
<dbReference type="InterPro" id="IPR011029">
    <property type="entry name" value="DEATH-like_dom_sf"/>
</dbReference>
<dbReference type="Ensembl" id="ENSPNYT00000021513.1">
    <property type="protein sequence ID" value="ENSPNYP00000021008.1"/>
    <property type="gene ID" value="ENSPNYG00000015890.1"/>
</dbReference>
<sequence length="101" mass="11908">ESKTPSHKDLLNTLEDLGDEEFDKFKWFLQHGDVLRGRPAIRKSRLETSKRLETVDLIIQTYELQGALEVTKVVLERINRNDLLQSFSNLHRHFDYTALLR</sequence>
<name>A0A3B4GHE0_9CICH</name>
<dbReference type="CDD" id="cd08321">
    <property type="entry name" value="Pyrin_ASC-like"/>
    <property type="match status" value="1"/>
</dbReference>
<accession>A0A3B4GHE0</accession>
<protein>
    <recommendedName>
        <fullName evidence="1">Pyrin domain-containing protein</fullName>
    </recommendedName>
</protein>
<dbReference type="SUPFAM" id="SSF47986">
    <property type="entry name" value="DEATH domain"/>
    <property type="match status" value="1"/>
</dbReference>
<dbReference type="Gene3D" id="1.10.533.10">
    <property type="entry name" value="Death Domain, Fas"/>
    <property type="match status" value="1"/>
</dbReference>
<dbReference type="GeneTree" id="ENSGT00940000176860"/>